<keyword evidence="3" id="KW-1185">Reference proteome</keyword>
<dbReference type="EMBL" id="JAVRRT010000015">
    <property type="protein sequence ID" value="KAK5165745.1"/>
    <property type="molecule type" value="Genomic_DNA"/>
</dbReference>
<evidence type="ECO:0000256" key="1">
    <source>
        <dbReference type="SAM" id="MobiDB-lite"/>
    </source>
</evidence>
<protein>
    <submittedName>
        <fullName evidence="2">Uncharacterized protein</fullName>
    </submittedName>
</protein>
<evidence type="ECO:0000313" key="3">
    <source>
        <dbReference type="Proteomes" id="UP001337655"/>
    </source>
</evidence>
<dbReference type="GeneID" id="89930000"/>
<comment type="caution">
    <text evidence="2">The sequence shown here is derived from an EMBL/GenBank/DDBJ whole genome shotgun (WGS) entry which is preliminary data.</text>
</comment>
<dbReference type="RefSeq" id="XP_064655757.1">
    <property type="nucleotide sequence ID" value="XM_064805898.1"/>
</dbReference>
<name>A0AAV9NZV1_9PEZI</name>
<organism evidence="2 3">
    <name type="scientific">Saxophila tyrrhenica</name>
    <dbReference type="NCBI Taxonomy" id="1690608"/>
    <lineage>
        <taxon>Eukaryota</taxon>
        <taxon>Fungi</taxon>
        <taxon>Dikarya</taxon>
        <taxon>Ascomycota</taxon>
        <taxon>Pezizomycotina</taxon>
        <taxon>Dothideomycetes</taxon>
        <taxon>Dothideomycetidae</taxon>
        <taxon>Mycosphaerellales</taxon>
        <taxon>Extremaceae</taxon>
        <taxon>Saxophila</taxon>
    </lineage>
</organism>
<reference evidence="2 3" key="1">
    <citation type="submission" date="2023-08" db="EMBL/GenBank/DDBJ databases">
        <title>Black Yeasts Isolated from many extreme environments.</title>
        <authorList>
            <person name="Coleine C."/>
            <person name="Stajich J.E."/>
            <person name="Selbmann L."/>
        </authorList>
    </citation>
    <scope>NUCLEOTIDE SEQUENCE [LARGE SCALE GENOMIC DNA]</scope>
    <source>
        <strain evidence="2 3">CCFEE 5935</strain>
    </source>
</reference>
<gene>
    <name evidence="2" type="ORF">LTR77_008668</name>
</gene>
<proteinExistence type="predicted"/>
<sequence length="146" mass="16760">MSQVSREKTWVYHERGWNGPLFGRYNIDEEAIEAVRDSWKEDGIWQLQWDRLLGLAWAHEFPHPDPFADRSAAQAPLTSATPENIDREYGRALVRQDTAPQSRETQPQTMPDTASSRRSSTDMQQKPGRSSRLQQKAAKSPEVQPK</sequence>
<dbReference type="Proteomes" id="UP001337655">
    <property type="component" value="Unassembled WGS sequence"/>
</dbReference>
<dbReference type="AlphaFoldDB" id="A0AAV9NZV1"/>
<feature type="compositionally biased region" description="Polar residues" evidence="1">
    <location>
        <begin position="98"/>
        <end position="134"/>
    </location>
</feature>
<accession>A0AAV9NZV1</accession>
<feature type="region of interest" description="Disordered" evidence="1">
    <location>
        <begin position="63"/>
        <end position="146"/>
    </location>
</feature>
<evidence type="ECO:0000313" key="2">
    <source>
        <dbReference type="EMBL" id="KAK5165745.1"/>
    </source>
</evidence>